<accession>A0AAW2Q4T7</accession>
<proteinExistence type="predicted"/>
<name>A0AAW2Q4T7_9LAMI</name>
<reference evidence="1" key="1">
    <citation type="submission" date="2020-06" db="EMBL/GenBank/DDBJ databases">
        <authorList>
            <person name="Li T."/>
            <person name="Hu X."/>
            <person name="Zhang T."/>
            <person name="Song X."/>
            <person name="Zhang H."/>
            <person name="Dai N."/>
            <person name="Sheng W."/>
            <person name="Hou X."/>
            <person name="Wei L."/>
        </authorList>
    </citation>
    <scope>NUCLEOTIDE SEQUENCE</scope>
    <source>
        <strain evidence="1">KEN8</strain>
        <tissue evidence="1">Leaf</tissue>
    </source>
</reference>
<comment type="caution">
    <text evidence="1">The sequence shown here is derived from an EMBL/GenBank/DDBJ whole genome shotgun (WGS) entry which is preliminary data.</text>
</comment>
<protein>
    <submittedName>
        <fullName evidence="1">Uncharacterized protein</fullName>
    </submittedName>
</protein>
<dbReference type="AlphaFoldDB" id="A0AAW2Q4T7"/>
<gene>
    <name evidence="1" type="ORF">Scaly_1246700</name>
</gene>
<reference evidence="1" key="2">
    <citation type="journal article" date="2024" name="Plant">
        <title>Genomic evolution and insights into agronomic trait innovations of Sesamum species.</title>
        <authorList>
            <person name="Miao H."/>
            <person name="Wang L."/>
            <person name="Qu L."/>
            <person name="Liu H."/>
            <person name="Sun Y."/>
            <person name="Le M."/>
            <person name="Wang Q."/>
            <person name="Wei S."/>
            <person name="Zheng Y."/>
            <person name="Lin W."/>
            <person name="Duan Y."/>
            <person name="Cao H."/>
            <person name="Xiong S."/>
            <person name="Wang X."/>
            <person name="Wei L."/>
            <person name="Li C."/>
            <person name="Ma Q."/>
            <person name="Ju M."/>
            <person name="Zhao R."/>
            <person name="Li G."/>
            <person name="Mu C."/>
            <person name="Tian Q."/>
            <person name="Mei H."/>
            <person name="Zhang T."/>
            <person name="Gao T."/>
            <person name="Zhang H."/>
        </authorList>
    </citation>
    <scope>NUCLEOTIDE SEQUENCE</scope>
    <source>
        <strain evidence="1">KEN8</strain>
    </source>
</reference>
<dbReference type="EMBL" id="JACGWM010000007">
    <property type="protein sequence ID" value="KAL0362915.1"/>
    <property type="molecule type" value="Genomic_DNA"/>
</dbReference>
<evidence type="ECO:0000313" key="1">
    <source>
        <dbReference type="EMBL" id="KAL0362915.1"/>
    </source>
</evidence>
<organism evidence="1">
    <name type="scientific">Sesamum calycinum</name>
    <dbReference type="NCBI Taxonomy" id="2727403"/>
    <lineage>
        <taxon>Eukaryota</taxon>
        <taxon>Viridiplantae</taxon>
        <taxon>Streptophyta</taxon>
        <taxon>Embryophyta</taxon>
        <taxon>Tracheophyta</taxon>
        <taxon>Spermatophyta</taxon>
        <taxon>Magnoliopsida</taxon>
        <taxon>eudicotyledons</taxon>
        <taxon>Gunneridae</taxon>
        <taxon>Pentapetalae</taxon>
        <taxon>asterids</taxon>
        <taxon>lamiids</taxon>
        <taxon>Lamiales</taxon>
        <taxon>Pedaliaceae</taxon>
        <taxon>Sesamum</taxon>
    </lineage>
</organism>
<sequence length="129" mass="15160">MAASEHYFVEWKEQYVSKERGNRVVHYFLKDNSGESILAVVVSPKDDPISEVNAQKTHMPPHKVHFLLVHWSFSKESERSSFRHFMVRFSMGLKSSVSQEWDFNSDVCSKWIFFAASFEIEMAFDDKEM</sequence>